<evidence type="ECO:0000256" key="2">
    <source>
        <dbReference type="ARBA" id="ARBA00022485"/>
    </source>
</evidence>
<dbReference type="Pfam" id="PF00730">
    <property type="entry name" value="HhH-GPD"/>
    <property type="match status" value="1"/>
</dbReference>
<evidence type="ECO:0000259" key="13">
    <source>
        <dbReference type="SMART" id="SM00478"/>
    </source>
</evidence>
<keyword evidence="11 12" id="KW-0326">Glycosidase</keyword>
<keyword evidence="3 12" id="KW-0479">Metal-binding</keyword>
<evidence type="ECO:0000256" key="12">
    <source>
        <dbReference type="HAMAP-Rule" id="MF_00942"/>
    </source>
</evidence>
<keyword evidence="10 12" id="KW-0456">Lyase</keyword>
<dbReference type="SMART" id="SM00525">
    <property type="entry name" value="FES"/>
    <property type="match status" value="1"/>
</dbReference>
<dbReference type="GO" id="GO:0019104">
    <property type="term" value="F:DNA N-glycosylase activity"/>
    <property type="evidence" value="ECO:0007669"/>
    <property type="project" value="UniProtKB-UniRule"/>
</dbReference>
<comment type="catalytic activity">
    <reaction evidence="12">
        <text>2'-deoxyribonucleotide-(2'-deoxyribose 5'-phosphate)-2'-deoxyribonucleotide-DNA = a 3'-end 2'-deoxyribonucleotide-(2,3-dehydro-2,3-deoxyribose 5'-phosphate)-DNA + a 5'-end 5'-phospho-2'-deoxyribonucleoside-DNA + H(+)</text>
        <dbReference type="Rhea" id="RHEA:66592"/>
        <dbReference type="Rhea" id="RHEA-COMP:13180"/>
        <dbReference type="Rhea" id="RHEA-COMP:16897"/>
        <dbReference type="Rhea" id="RHEA-COMP:17067"/>
        <dbReference type="ChEBI" id="CHEBI:15378"/>
        <dbReference type="ChEBI" id="CHEBI:136412"/>
        <dbReference type="ChEBI" id="CHEBI:157695"/>
        <dbReference type="ChEBI" id="CHEBI:167181"/>
        <dbReference type="EC" id="4.2.99.18"/>
    </reaction>
</comment>
<evidence type="ECO:0000256" key="9">
    <source>
        <dbReference type="ARBA" id="ARBA00023204"/>
    </source>
</evidence>
<dbReference type="PROSITE" id="PS00764">
    <property type="entry name" value="ENDONUCLEASE_III_1"/>
    <property type="match status" value="1"/>
</dbReference>
<dbReference type="Gene3D" id="1.10.340.30">
    <property type="entry name" value="Hypothetical protein, domain 2"/>
    <property type="match status" value="1"/>
</dbReference>
<dbReference type="EC" id="4.2.99.18" evidence="12"/>
<evidence type="ECO:0000256" key="7">
    <source>
        <dbReference type="ARBA" id="ARBA00023014"/>
    </source>
</evidence>
<dbReference type="HAMAP" id="MF_00942">
    <property type="entry name" value="Nth"/>
    <property type="match status" value="1"/>
</dbReference>
<feature type="binding site" evidence="12">
    <location>
        <position position="201"/>
    </location>
    <ligand>
        <name>[4Fe-4S] cluster</name>
        <dbReference type="ChEBI" id="CHEBI:49883"/>
    </ligand>
</feature>
<dbReference type="InterPro" id="IPR004035">
    <property type="entry name" value="Endouclease-III_FeS-bd_BS"/>
</dbReference>
<evidence type="ECO:0000256" key="6">
    <source>
        <dbReference type="ARBA" id="ARBA00023004"/>
    </source>
</evidence>
<feature type="binding site" evidence="12">
    <location>
        <position position="207"/>
    </location>
    <ligand>
        <name>[4Fe-4S] cluster</name>
        <dbReference type="ChEBI" id="CHEBI:49883"/>
    </ligand>
</feature>
<evidence type="ECO:0000256" key="8">
    <source>
        <dbReference type="ARBA" id="ARBA00023125"/>
    </source>
</evidence>
<dbReference type="SMART" id="SM00478">
    <property type="entry name" value="ENDO3c"/>
    <property type="match status" value="1"/>
</dbReference>
<organism evidence="14 15">
    <name type="scientific">Egibacter rhizosphaerae</name>
    <dbReference type="NCBI Taxonomy" id="1670831"/>
    <lineage>
        <taxon>Bacteria</taxon>
        <taxon>Bacillati</taxon>
        <taxon>Actinomycetota</taxon>
        <taxon>Nitriliruptoria</taxon>
        <taxon>Egibacterales</taxon>
        <taxon>Egibacteraceae</taxon>
        <taxon>Egibacter</taxon>
    </lineage>
</organism>
<keyword evidence="14" id="KW-0255">Endonuclease</keyword>
<evidence type="ECO:0000256" key="3">
    <source>
        <dbReference type="ARBA" id="ARBA00022723"/>
    </source>
</evidence>
<dbReference type="PANTHER" id="PTHR10359">
    <property type="entry name" value="A/G-SPECIFIC ADENINE GLYCOSYLASE/ENDONUCLEASE III"/>
    <property type="match status" value="1"/>
</dbReference>
<comment type="function">
    <text evidence="12">DNA repair enzyme that has both DNA N-glycosylase activity and AP-lyase activity. The DNA N-glycosylase activity releases various damaged pyrimidines from DNA by cleaving the N-glycosidic bond, leaving an AP (apurinic/apyrimidinic) site. The AP-lyase activity cleaves the phosphodiester bond 3' to the AP site by a beta-elimination, leaving a 3'-terminal unsaturated sugar and a product with a terminal 5'-phosphate.</text>
</comment>
<dbReference type="InterPro" id="IPR023170">
    <property type="entry name" value="HhH_base_excis_C"/>
</dbReference>
<dbReference type="CDD" id="cd00056">
    <property type="entry name" value="ENDO3c"/>
    <property type="match status" value="1"/>
</dbReference>
<protein>
    <recommendedName>
        <fullName evidence="12">Endonuclease III</fullName>
        <ecNumber evidence="12">4.2.99.18</ecNumber>
    </recommendedName>
    <alternativeName>
        <fullName evidence="12">DNA-(apurinic or apyrimidinic site) lyase</fullName>
    </alternativeName>
</protein>
<dbReference type="InterPro" id="IPR003651">
    <property type="entry name" value="Endonuclease3_FeS-loop_motif"/>
</dbReference>
<dbReference type="InterPro" id="IPR000445">
    <property type="entry name" value="HhH_motif"/>
</dbReference>
<gene>
    <name evidence="12 14" type="primary">nth</name>
    <name evidence="14" type="ORF">ER308_17395</name>
</gene>
<dbReference type="GO" id="GO:0003677">
    <property type="term" value="F:DNA binding"/>
    <property type="evidence" value="ECO:0007669"/>
    <property type="project" value="UniProtKB-UniRule"/>
</dbReference>
<dbReference type="GO" id="GO:0006285">
    <property type="term" value="P:base-excision repair, AP site formation"/>
    <property type="evidence" value="ECO:0007669"/>
    <property type="project" value="TreeGrafter"/>
</dbReference>
<keyword evidence="5 12" id="KW-0378">Hydrolase</keyword>
<dbReference type="FunFam" id="1.10.1670.10:FF:000001">
    <property type="entry name" value="Endonuclease III"/>
    <property type="match status" value="1"/>
</dbReference>
<evidence type="ECO:0000256" key="4">
    <source>
        <dbReference type="ARBA" id="ARBA00022763"/>
    </source>
</evidence>
<evidence type="ECO:0000256" key="10">
    <source>
        <dbReference type="ARBA" id="ARBA00023239"/>
    </source>
</evidence>
<keyword evidence="9 12" id="KW-0234">DNA repair</keyword>
<dbReference type="GO" id="GO:0046872">
    <property type="term" value="F:metal ion binding"/>
    <property type="evidence" value="ECO:0007669"/>
    <property type="project" value="UniProtKB-KW"/>
</dbReference>
<evidence type="ECO:0000256" key="1">
    <source>
        <dbReference type="ARBA" id="ARBA00008343"/>
    </source>
</evidence>
<evidence type="ECO:0000256" key="5">
    <source>
        <dbReference type="ARBA" id="ARBA00022801"/>
    </source>
</evidence>
<comment type="cofactor">
    <cofactor evidence="12">
        <name>[4Fe-4S] cluster</name>
        <dbReference type="ChEBI" id="CHEBI:49883"/>
    </cofactor>
    <text evidence="12">Binds 1 [4Fe-4S] cluster.</text>
</comment>
<feature type="binding site" evidence="12">
    <location>
        <position position="198"/>
    </location>
    <ligand>
        <name>[4Fe-4S] cluster</name>
        <dbReference type="ChEBI" id="CHEBI:49883"/>
    </ligand>
</feature>
<keyword evidence="15" id="KW-1185">Reference proteome</keyword>
<dbReference type="Gene3D" id="1.10.1670.10">
    <property type="entry name" value="Helix-hairpin-Helix base-excision DNA repair enzymes (C-terminal)"/>
    <property type="match status" value="1"/>
</dbReference>
<proteinExistence type="inferred from homology"/>
<feature type="binding site" evidence="12">
    <location>
        <position position="191"/>
    </location>
    <ligand>
        <name>[4Fe-4S] cluster</name>
        <dbReference type="ChEBI" id="CHEBI:49883"/>
    </ligand>
</feature>
<keyword evidence="4 12" id="KW-0227">DNA damage</keyword>
<name>A0A411YLK5_9ACTN</name>
<dbReference type="FunFam" id="1.10.340.30:FF:000001">
    <property type="entry name" value="Endonuclease III"/>
    <property type="match status" value="1"/>
</dbReference>
<dbReference type="InterPro" id="IPR011257">
    <property type="entry name" value="DNA_glycosylase"/>
</dbReference>
<dbReference type="AlphaFoldDB" id="A0A411YLK5"/>
<dbReference type="Proteomes" id="UP000291469">
    <property type="component" value="Chromosome"/>
</dbReference>
<keyword evidence="8 12" id="KW-0238">DNA-binding</keyword>
<dbReference type="OrthoDB" id="9800977at2"/>
<keyword evidence="6 12" id="KW-0408">Iron</keyword>
<feature type="domain" description="HhH-GPD" evidence="13">
    <location>
        <begin position="35"/>
        <end position="189"/>
    </location>
</feature>
<keyword evidence="2 12" id="KW-0004">4Fe-4S</keyword>
<evidence type="ECO:0000313" key="14">
    <source>
        <dbReference type="EMBL" id="QBI22094.1"/>
    </source>
</evidence>
<evidence type="ECO:0000313" key="15">
    <source>
        <dbReference type="Proteomes" id="UP000291469"/>
    </source>
</evidence>
<dbReference type="NCBIfam" id="TIGR01083">
    <property type="entry name" value="nth"/>
    <property type="match status" value="1"/>
</dbReference>
<dbReference type="Pfam" id="PF00633">
    <property type="entry name" value="HHH"/>
    <property type="match status" value="1"/>
</dbReference>
<dbReference type="KEGG" id="erz:ER308_17395"/>
<dbReference type="InterPro" id="IPR003265">
    <property type="entry name" value="HhH-GPD_domain"/>
</dbReference>
<dbReference type="PANTHER" id="PTHR10359:SF18">
    <property type="entry name" value="ENDONUCLEASE III"/>
    <property type="match status" value="1"/>
</dbReference>
<dbReference type="SUPFAM" id="SSF48150">
    <property type="entry name" value="DNA-glycosylase"/>
    <property type="match status" value="1"/>
</dbReference>
<accession>A0A411YLK5</accession>
<keyword evidence="14" id="KW-0540">Nuclease</keyword>
<dbReference type="GO" id="GO:0051539">
    <property type="term" value="F:4 iron, 4 sulfur cluster binding"/>
    <property type="evidence" value="ECO:0007669"/>
    <property type="project" value="UniProtKB-UniRule"/>
</dbReference>
<dbReference type="EMBL" id="CP036402">
    <property type="protein sequence ID" value="QBI22094.1"/>
    <property type="molecule type" value="Genomic_DNA"/>
</dbReference>
<dbReference type="InterPro" id="IPR005759">
    <property type="entry name" value="Nth"/>
</dbReference>
<reference evidence="14 15" key="1">
    <citation type="submission" date="2019-01" db="EMBL/GenBank/DDBJ databases">
        <title>Egibacter rhizosphaerae EGI 80759T.</title>
        <authorList>
            <person name="Chen D.-D."/>
            <person name="Tian Y."/>
            <person name="Jiao J.-Y."/>
            <person name="Zhang X.-T."/>
            <person name="Zhang Y.-G."/>
            <person name="Zhang Y."/>
            <person name="Xiao M."/>
            <person name="Shu W.-S."/>
            <person name="Li W.-J."/>
        </authorList>
    </citation>
    <scope>NUCLEOTIDE SEQUENCE [LARGE SCALE GENOMIC DNA]</scope>
    <source>
        <strain evidence="14 15">EGI 80759</strain>
    </source>
</reference>
<comment type="similarity">
    <text evidence="1 12">Belongs to the Nth/MutY family.</text>
</comment>
<evidence type="ECO:0000256" key="11">
    <source>
        <dbReference type="ARBA" id="ARBA00023295"/>
    </source>
</evidence>
<keyword evidence="7 12" id="KW-0411">Iron-sulfur</keyword>
<dbReference type="GO" id="GO:0140078">
    <property type="term" value="F:class I DNA-(apurinic or apyrimidinic site) endonuclease activity"/>
    <property type="evidence" value="ECO:0007669"/>
    <property type="project" value="UniProtKB-EC"/>
</dbReference>
<dbReference type="PIRSF" id="PIRSF001435">
    <property type="entry name" value="Nth"/>
    <property type="match status" value="1"/>
</dbReference>
<sequence>MRAPEILDRLHEAYGDGVVELDWETPWELLVATILSAQSTDKKVNELTPYLFRKYPDPAAVLATPEEELERDIYQTGFYRQKSQALRGVSAALLEHHDGQVPTSMAELIALPGVARKTANVVLGAAAPGAHAADPEAGIAVDTHVKRLARRLGFTTETDPNKIERDLMRLFPKERWPRASLVIILHGRRVCEAQRPRCADCVLEDLCPSSLAAGCRDKARQAKEMGT</sequence>